<accession>A0A8S1CKH8</accession>
<keyword evidence="4" id="KW-1185">Reference proteome</keyword>
<proteinExistence type="predicted"/>
<evidence type="ECO:0000259" key="2">
    <source>
        <dbReference type="PROSITE" id="PS50940"/>
    </source>
</evidence>
<dbReference type="GO" id="GO:0005576">
    <property type="term" value="C:extracellular region"/>
    <property type="evidence" value="ECO:0007669"/>
    <property type="project" value="InterPro"/>
</dbReference>
<comment type="caution">
    <text evidence="3">The sequence shown here is derived from an EMBL/GenBank/DDBJ whole genome shotgun (WGS) entry which is preliminary data.</text>
</comment>
<name>A0A8S1CKH8_9INSE</name>
<keyword evidence="1" id="KW-0472">Membrane</keyword>
<protein>
    <recommendedName>
        <fullName evidence="2">Chitin-binding type-2 domain-containing protein</fullName>
    </recommendedName>
</protein>
<evidence type="ECO:0000256" key="1">
    <source>
        <dbReference type="SAM" id="Phobius"/>
    </source>
</evidence>
<dbReference type="InterPro" id="IPR002557">
    <property type="entry name" value="Chitin-bd_dom"/>
</dbReference>
<organism evidence="3 4">
    <name type="scientific">Cloeon dipterum</name>
    <dbReference type="NCBI Taxonomy" id="197152"/>
    <lineage>
        <taxon>Eukaryota</taxon>
        <taxon>Metazoa</taxon>
        <taxon>Ecdysozoa</taxon>
        <taxon>Arthropoda</taxon>
        <taxon>Hexapoda</taxon>
        <taxon>Insecta</taxon>
        <taxon>Pterygota</taxon>
        <taxon>Palaeoptera</taxon>
        <taxon>Ephemeroptera</taxon>
        <taxon>Pisciforma</taxon>
        <taxon>Baetidae</taxon>
        <taxon>Cloeon</taxon>
    </lineage>
</organism>
<sequence length="433" mass="52323">MPTTKHKENRKRWDFNSVPGLSARLYGANTVHPNVTAFVTTRKLNAEMLETKKPLLVLCIKIAVIVQCLVFTMGNLDMEYIDIYDIKSYQCPDGGLQLHPKNCHAVILCVESLETAEFVPTAAVQCPRGYSIDKSTLLCEPEADITPMCETARGNSSVTSLELQMEDEGVIMPRFDACLARGAVCIDCYRIGYCFWQGLQPTLIKFCKDLNANKPACQLSNNDIYFNFYFHVKFNQYFNFYFHVKFNKYFNFHFNVKFYQYFNFYFHVKLNKYFNFHFNVKFYQYFNFYFHVKFNQYFNFYFHVKFNQYFNFYFHVKFNQYFNFYFHVKFNQYFNFYFYVKLNKYFNFYFHIKFNQYFNFYFHVKLDKYFNFHFNVKLDKYFNFHDDFATPVSKTWCGLHWLRHDCSLFLALHSTSDAQKLLLLLPWPALLFR</sequence>
<dbReference type="AlphaFoldDB" id="A0A8S1CKH8"/>
<feature type="domain" description="Chitin-binding type-2" evidence="2">
    <location>
        <begin position="88"/>
        <end position="151"/>
    </location>
</feature>
<feature type="transmembrane region" description="Helical" evidence="1">
    <location>
        <begin position="55"/>
        <end position="74"/>
    </location>
</feature>
<dbReference type="GO" id="GO:0008061">
    <property type="term" value="F:chitin binding"/>
    <property type="evidence" value="ECO:0007669"/>
    <property type="project" value="InterPro"/>
</dbReference>
<dbReference type="EMBL" id="CADEPI010000067">
    <property type="protein sequence ID" value="CAB3372013.1"/>
    <property type="molecule type" value="Genomic_DNA"/>
</dbReference>
<keyword evidence="1" id="KW-1133">Transmembrane helix</keyword>
<evidence type="ECO:0000313" key="3">
    <source>
        <dbReference type="EMBL" id="CAB3372013.1"/>
    </source>
</evidence>
<dbReference type="PROSITE" id="PS50940">
    <property type="entry name" value="CHIT_BIND_II"/>
    <property type="match status" value="1"/>
</dbReference>
<reference evidence="3 4" key="1">
    <citation type="submission" date="2020-04" db="EMBL/GenBank/DDBJ databases">
        <authorList>
            <person name="Alioto T."/>
            <person name="Alioto T."/>
            <person name="Gomez Garrido J."/>
        </authorList>
    </citation>
    <scope>NUCLEOTIDE SEQUENCE [LARGE SCALE GENOMIC DNA]</scope>
</reference>
<evidence type="ECO:0000313" key="4">
    <source>
        <dbReference type="Proteomes" id="UP000494165"/>
    </source>
</evidence>
<dbReference type="Proteomes" id="UP000494165">
    <property type="component" value="Unassembled WGS sequence"/>
</dbReference>
<keyword evidence="1" id="KW-0812">Transmembrane</keyword>
<gene>
    <name evidence="3" type="ORF">CLODIP_2_CD07699</name>
</gene>